<evidence type="ECO:0000256" key="6">
    <source>
        <dbReference type="ARBA" id="ARBA00022833"/>
    </source>
</evidence>
<evidence type="ECO:0000256" key="9">
    <source>
        <dbReference type="ARBA" id="ARBA00023180"/>
    </source>
</evidence>
<dbReference type="InterPro" id="IPR001590">
    <property type="entry name" value="Peptidase_M12B"/>
</dbReference>
<feature type="binding site" evidence="10">
    <location>
        <position position="376"/>
    </location>
    <ligand>
        <name>Zn(2+)</name>
        <dbReference type="ChEBI" id="CHEBI:29105"/>
        <note>catalytic</note>
    </ligand>
</feature>
<accession>A0A0K0FAU7</accession>
<keyword evidence="5" id="KW-0378">Hydrolase</keyword>
<comment type="caution">
    <text evidence="10">Lacks conserved residue(s) required for the propagation of feature annotation.</text>
</comment>
<dbReference type="Gene3D" id="2.20.100.10">
    <property type="entry name" value="Thrombospondin type-1 (TSP1) repeat"/>
    <property type="match status" value="4"/>
</dbReference>
<keyword evidence="4 10" id="KW-0479">Metal-binding</keyword>
<evidence type="ECO:0000256" key="5">
    <source>
        <dbReference type="ARBA" id="ARBA00022801"/>
    </source>
</evidence>
<dbReference type="InterPro" id="IPR057401">
    <property type="entry name" value="Adt-1/2-like_dom"/>
</dbReference>
<feature type="binding site" evidence="10">
    <location>
        <position position="366"/>
    </location>
    <ligand>
        <name>Zn(2+)</name>
        <dbReference type="ChEBI" id="CHEBI:29105"/>
        <note>catalytic</note>
    </ligand>
</feature>
<keyword evidence="2" id="KW-0964">Secreted</keyword>
<dbReference type="STRING" id="75913.A0A0K0FAU7"/>
<keyword evidence="11" id="KW-0732">Signal</keyword>
<feature type="signal peptide" evidence="11">
    <location>
        <begin position="1"/>
        <end position="23"/>
    </location>
</feature>
<dbReference type="PROSITE" id="PS50092">
    <property type="entry name" value="TSP1"/>
    <property type="match status" value="4"/>
</dbReference>
<dbReference type="GO" id="GO:0046872">
    <property type="term" value="F:metal ion binding"/>
    <property type="evidence" value="ECO:0007669"/>
    <property type="project" value="UniProtKB-KW"/>
</dbReference>
<dbReference type="Pfam" id="PF01421">
    <property type="entry name" value="Reprolysin"/>
    <property type="match status" value="1"/>
</dbReference>
<reference evidence="14" key="2">
    <citation type="submission" date="2015-08" db="UniProtKB">
        <authorList>
            <consortium name="WormBaseParasite"/>
        </authorList>
    </citation>
    <scope>IDENTIFICATION</scope>
</reference>
<dbReference type="PROSITE" id="PS50215">
    <property type="entry name" value="ADAM_MEPRO"/>
    <property type="match status" value="1"/>
</dbReference>
<dbReference type="WBParaSite" id="SVE_0595200.2">
    <property type="protein sequence ID" value="SVE_0595200.2"/>
    <property type="gene ID" value="SVE_0595200"/>
</dbReference>
<dbReference type="InterPro" id="IPR000884">
    <property type="entry name" value="TSP1_rpt"/>
</dbReference>
<evidence type="ECO:0000313" key="14">
    <source>
        <dbReference type="WBParaSite" id="SVE_0595200.2"/>
    </source>
</evidence>
<dbReference type="PANTHER" id="PTHR13723:SF200">
    <property type="entry name" value="ADAM METALLOPEPTIDASE WITH THROMBOSPONDIN TYPE 1 MOTIF B, ISOFORM B"/>
    <property type="match status" value="1"/>
</dbReference>
<name>A0A0K0FAU7_STRVS</name>
<dbReference type="Gene3D" id="3.40.1620.60">
    <property type="match status" value="1"/>
</dbReference>
<dbReference type="SUPFAM" id="SSF55486">
    <property type="entry name" value="Metalloproteases ('zincins'), catalytic domain"/>
    <property type="match status" value="1"/>
</dbReference>
<keyword evidence="7" id="KW-0482">Metalloprotease</keyword>
<evidence type="ECO:0000256" key="3">
    <source>
        <dbReference type="ARBA" id="ARBA00022670"/>
    </source>
</evidence>
<evidence type="ECO:0000256" key="4">
    <source>
        <dbReference type="ARBA" id="ARBA00022723"/>
    </source>
</evidence>
<evidence type="ECO:0000256" key="1">
    <source>
        <dbReference type="ARBA" id="ARBA00004613"/>
    </source>
</evidence>
<feature type="active site" evidence="10">
    <location>
        <position position="367"/>
    </location>
</feature>
<dbReference type="GO" id="GO:0006508">
    <property type="term" value="P:proteolysis"/>
    <property type="evidence" value="ECO:0007669"/>
    <property type="project" value="UniProtKB-KW"/>
</dbReference>
<dbReference type="GO" id="GO:0031012">
    <property type="term" value="C:extracellular matrix"/>
    <property type="evidence" value="ECO:0007669"/>
    <property type="project" value="TreeGrafter"/>
</dbReference>
<dbReference type="Proteomes" id="UP000035680">
    <property type="component" value="Unassembled WGS sequence"/>
</dbReference>
<evidence type="ECO:0000313" key="13">
    <source>
        <dbReference type="Proteomes" id="UP000035680"/>
    </source>
</evidence>
<dbReference type="GO" id="GO:0005576">
    <property type="term" value="C:extracellular region"/>
    <property type="evidence" value="ECO:0007669"/>
    <property type="project" value="UniProtKB-SubCell"/>
</dbReference>
<dbReference type="Pfam" id="PF00090">
    <property type="entry name" value="TSP_1"/>
    <property type="match status" value="5"/>
</dbReference>
<evidence type="ECO:0000256" key="11">
    <source>
        <dbReference type="SAM" id="SignalP"/>
    </source>
</evidence>
<dbReference type="SUPFAM" id="SSF82895">
    <property type="entry name" value="TSP-1 type 1 repeat"/>
    <property type="match status" value="3"/>
</dbReference>
<feature type="chain" id="PRO_5005329424" evidence="11">
    <location>
        <begin position="24"/>
        <end position="1218"/>
    </location>
</feature>
<dbReference type="GO" id="GO:0030198">
    <property type="term" value="P:extracellular matrix organization"/>
    <property type="evidence" value="ECO:0007669"/>
    <property type="project" value="TreeGrafter"/>
</dbReference>
<proteinExistence type="predicted"/>
<dbReference type="Pfam" id="PF25379">
    <property type="entry name" value="Adt-1"/>
    <property type="match status" value="1"/>
</dbReference>
<organism evidence="13 14">
    <name type="scientific">Strongyloides venezuelensis</name>
    <name type="common">Threadworm</name>
    <dbReference type="NCBI Taxonomy" id="75913"/>
    <lineage>
        <taxon>Eukaryota</taxon>
        <taxon>Metazoa</taxon>
        <taxon>Ecdysozoa</taxon>
        <taxon>Nematoda</taxon>
        <taxon>Chromadorea</taxon>
        <taxon>Rhabditida</taxon>
        <taxon>Tylenchina</taxon>
        <taxon>Panagrolaimomorpha</taxon>
        <taxon>Strongyloidoidea</taxon>
        <taxon>Strongyloididae</taxon>
        <taxon>Strongyloides</taxon>
    </lineage>
</organism>
<keyword evidence="9" id="KW-0325">Glycoprotein</keyword>
<evidence type="ECO:0000256" key="8">
    <source>
        <dbReference type="ARBA" id="ARBA00023157"/>
    </source>
</evidence>
<evidence type="ECO:0000256" key="10">
    <source>
        <dbReference type="PROSITE-ProRule" id="PRU00276"/>
    </source>
</evidence>
<comment type="subcellular location">
    <subcellularLocation>
        <location evidence="1">Secreted</location>
    </subcellularLocation>
</comment>
<dbReference type="GO" id="GO:0004222">
    <property type="term" value="F:metalloendopeptidase activity"/>
    <property type="evidence" value="ECO:0007669"/>
    <property type="project" value="InterPro"/>
</dbReference>
<feature type="domain" description="Peptidase M12B" evidence="12">
    <location>
        <begin position="216"/>
        <end position="412"/>
    </location>
</feature>
<evidence type="ECO:0000256" key="2">
    <source>
        <dbReference type="ARBA" id="ARBA00022525"/>
    </source>
</evidence>
<dbReference type="PANTHER" id="PTHR13723">
    <property type="entry name" value="ADAMTS A DISINTEGRIN AND METALLOPROTEASE WITH THROMBOSPONDIN MOTIFS PROTEASE"/>
    <property type="match status" value="1"/>
</dbReference>
<feature type="binding site" evidence="10">
    <location>
        <position position="370"/>
    </location>
    <ligand>
        <name>Zn(2+)</name>
        <dbReference type="ChEBI" id="CHEBI:29105"/>
        <note>catalytic</note>
    </ligand>
</feature>
<dbReference type="Pfam" id="PF17771">
    <property type="entry name" value="ADAMTS_CR_2"/>
    <property type="match status" value="1"/>
</dbReference>
<dbReference type="InterPro" id="IPR036383">
    <property type="entry name" value="TSP1_rpt_sf"/>
</dbReference>
<dbReference type="InterPro" id="IPR041645">
    <property type="entry name" value="ADAMTS_CR_2"/>
</dbReference>
<dbReference type="Gene3D" id="3.40.390.10">
    <property type="entry name" value="Collagenase (Catalytic Domain)"/>
    <property type="match status" value="1"/>
</dbReference>
<dbReference type="InterPro" id="IPR050439">
    <property type="entry name" value="ADAMTS_ADAMTS-like"/>
</dbReference>
<keyword evidence="8" id="KW-1015">Disulfide bond</keyword>
<sequence>MTRLATLSIFICQLLLLIPVTNSIYRFFTPDELKYTFGVTELSKVPKHDTIYPKSIFKDNGQLNGIVIPINGEDRDILLEETEDLIHREIKHIVRDKYNGAGKLSLYNHFEKCHYQHFSNHTTAAISNCGGEIKGTLIHNDSIYVIHPIPENHHNRIKRSSDGTPLHVIYKREIPPETDFCGLDNTITTEDLIEDEAGIHEDVFVIGQQLSQESNLIVEIGVFVDQLLWTHFNNKYGNQATLKLQDYTLTMFNNIQIMYKQPTAIPKLNFKIVRFEIFKQQPNALHPNLHQHGNAQLLLDRFCKYQRNLGVRDWDFAILLTGYDIHRGVNSRSISGIARLDGMCDPWNTCAVSEGMDFTSAFISTHELGHSLGMRHDEPYCPSKFIMSSSLGPGKVTWSTCSLRDYHSFLQRLDSRGRNCLRTTNLPEKLKIPTDLLPGQLYDANLQCQLMHGPGYHQITPRIDHYDGICFMMWCGQNSFGRIITSHPALEGTFCGPSKWCQLGRCVPYTGTQRQVGTLTTPYPTKTTKILDAVDGDWSSWSTARCTPCNCPNITGSIGITKATRTCTNPPPQNGGEECSGSNSIGLVCNRYCGNTYTISVNQYIIDKCEEHKSNKKDPELTGTGSQLTRFPQRACKVFCDVKTAKGTQKNYRFFGDNLPDGTSCGWDKYCLDGECLSLSCDNTALINRDVSCPKQKCITSKTSSYPYESKNTGGVWSAWGSWNSCSASCNGGVKQRARTCSIPGRCEGSAQELTSCNTHECPIIKRVGPNWTTWESWNSCSASCNKGSQARYRRCVTPQNVVSYSCQGDSMEIRTCEEIQCPKNKPAKNNVGVWASWQSWGTCGSNGMQFRYRLCMAEPCDGSGQERMSCNPPKNDYKWSLWSSWGYCNNSNYKQGIKSRTRHCQKGNCIGDIRETKACYEDKISKQNQATWGGELNEKFNNDSFNNNIKISNSIVEGNNEMAPNISKNVVKDSFGGEKNDNNIKSIDDNINKKVVSNSSLPDYSLISTTISINNTSEKRLPIVDTTIKTTLASITTTTISTTTEEIITTSTTTIPPTTIAFTKVDPTTTAPITTTTHLTITSEELSTKKILVSQITTTQYTTTLTTTIIPSTMLPSSITTKKYVFPSSKSSILRYHVSIPRNYIPPPFSISDNVNNINVIIPRRLSTAFRWGYFSQCTVDDSSGCGYGVQKRVRKCYGRGNCKGKEYESKTCYIKC</sequence>
<keyword evidence="13" id="KW-1185">Reference proteome</keyword>
<dbReference type="SMART" id="SM00209">
    <property type="entry name" value="TSP1"/>
    <property type="match status" value="5"/>
</dbReference>
<protein>
    <submittedName>
        <fullName evidence="14">Stall (inferred by orthology to a D. melanogaster protein)</fullName>
    </submittedName>
</protein>
<dbReference type="InterPro" id="IPR024079">
    <property type="entry name" value="MetalloPept_cat_dom_sf"/>
</dbReference>
<reference evidence="13" key="1">
    <citation type="submission" date="2014-07" db="EMBL/GenBank/DDBJ databases">
        <authorList>
            <person name="Martin A.A"/>
            <person name="De Silva N."/>
        </authorList>
    </citation>
    <scope>NUCLEOTIDE SEQUENCE</scope>
</reference>
<keyword evidence="3" id="KW-0645">Protease</keyword>
<dbReference type="AlphaFoldDB" id="A0A0K0FAU7"/>
<evidence type="ECO:0000259" key="12">
    <source>
        <dbReference type="PROSITE" id="PS50215"/>
    </source>
</evidence>
<keyword evidence="6 10" id="KW-0862">Zinc</keyword>
<evidence type="ECO:0000256" key="7">
    <source>
        <dbReference type="ARBA" id="ARBA00023049"/>
    </source>
</evidence>